<feature type="chain" id="PRO_5019828089" description="Ig-like domain-containing protein" evidence="2">
    <location>
        <begin position="25"/>
        <end position="400"/>
    </location>
</feature>
<evidence type="ECO:0000313" key="4">
    <source>
        <dbReference type="EMBL" id="RKR03821.1"/>
    </source>
</evidence>
<dbReference type="SUPFAM" id="SSF89550">
    <property type="entry name" value="PHP domain-like"/>
    <property type="match status" value="1"/>
</dbReference>
<dbReference type="InterPro" id="IPR032165">
    <property type="entry name" value="DUF5001"/>
</dbReference>
<name>A0A495DNI7_9PROT</name>
<dbReference type="OrthoDB" id="9808747at2"/>
<dbReference type="RefSeq" id="WP_075188723.1">
    <property type="nucleotide sequence ID" value="NZ_RBIM01000001.1"/>
</dbReference>
<evidence type="ECO:0000313" key="5">
    <source>
        <dbReference type="Proteomes" id="UP000273675"/>
    </source>
</evidence>
<dbReference type="InterPro" id="IPR052018">
    <property type="entry name" value="PHP_domain"/>
</dbReference>
<accession>A0A495DNI7</accession>
<feature type="signal peptide" evidence="2">
    <location>
        <begin position="1"/>
        <end position="24"/>
    </location>
</feature>
<dbReference type="InterPro" id="IPR016195">
    <property type="entry name" value="Pol/histidinol_Pase-like"/>
</dbReference>
<evidence type="ECO:0000256" key="1">
    <source>
        <dbReference type="SAM" id="MobiDB-lite"/>
    </source>
</evidence>
<evidence type="ECO:0000259" key="3">
    <source>
        <dbReference type="Pfam" id="PF16392"/>
    </source>
</evidence>
<protein>
    <recommendedName>
        <fullName evidence="3">Ig-like domain-containing protein</fullName>
    </recommendedName>
</protein>
<proteinExistence type="predicted"/>
<keyword evidence="2" id="KW-0732">Signal</keyword>
<feature type="region of interest" description="Disordered" evidence="1">
    <location>
        <begin position="24"/>
        <end position="46"/>
    </location>
</feature>
<sequence length="400" mass="43621">MLSYLYRVCALIILFGLAGPSASGQQATSQPAHAHDHPHAEVRPSRSLQFPDFPDGRALLVVDLHTHSVFSDGHVWPTVRVWESSRDQLDAMAVTEHLEYQPHRDDIPHPDRNRSFELAELAAANAGESAPLVIPGVEITRQLPPGHVNAVFVQDANPILTIERRADDNLANARLALEEAQRQGAFTFWNHPAWGHDAPAGIMQVPAEQQALVSEGLIQGIEVANGGEFSEEALQFALDNDLAILGTSDIHGLIDYDYDIIAGEHRTASLVIASERSLQGIRDGLEARQTVALFKNQFIGREDVMQTVLGAVLSLEVADYQRNSTVLRVNVRNDGPLPVVLQNVGPRNFANAASVVTIPAHGSLRISITDTPDPAAVYIQARVLNAYTAPRENPVIVLRP</sequence>
<reference evidence="4 5" key="1">
    <citation type="submission" date="2018-10" db="EMBL/GenBank/DDBJ databases">
        <title>Genomic Encyclopedia of Type Strains, Phase IV (KMG-IV): sequencing the most valuable type-strain genomes for metagenomic binning, comparative biology and taxonomic classification.</title>
        <authorList>
            <person name="Goeker M."/>
        </authorList>
    </citation>
    <scope>NUCLEOTIDE SEQUENCE [LARGE SCALE GENOMIC DNA]</scope>
    <source>
        <strain evidence="4 5">DSM 4734</strain>
    </source>
</reference>
<dbReference type="EMBL" id="RBIM01000001">
    <property type="protein sequence ID" value="RKR03821.1"/>
    <property type="molecule type" value="Genomic_DNA"/>
</dbReference>
<dbReference type="GO" id="GO:0035312">
    <property type="term" value="F:5'-3' DNA exonuclease activity"/>
    <property type="evidence" value="ECO:0007669"/>
    <property type="project" value="TreeGrafter"/>
</dbReference>
<dbReference type="Pfam" id="PF16392">
    <property type="entry name" value="DUF5001"/>
    <property type="match status" value="1"/>
</dbReference>
<feature type="compositionally biased region" description="Basic and acidic residues" evidence="1">
    <location>
        <begin position="33"/>
        <end position="44"/>
    </location>
</feature>
<feature type="domain" description="Ig-like" evidence="3">
    <location>
        <begin position="315"/>
        <end position="398"/>
    </location>
</feature>
<dbReference type="PANTHER" id="PTHR42924">
    <property type="entry name" value="EXONUCLEASE"/>
    <property type="match status" value="1"/>
</dbReference>
<dbReference type="Proteomes" id="UP000273675">
    <property type="component" value="Unassembled WGS sequence"/>
</dbReference>
<dbReference type="AlphaFoldDB" id="A0A495DNI7"/>
<organism evidence="4 5">
    <name type="scientific">Maricaulis maris</name>
    <dbReference type="NCBI Taxonomy" id="74318"/>
    <lineage>
        <taxon>Bacteria</taxon>
        <taxon>Pseudomonadati</taxon>
        <taxon>Pseudomonadota</taxon>
        <taxon>Alphaproteobacteria</taxon>
        <taxon>Maricaulales</taxon>
        <taxon>Maricaulaceae</taxon>
        <taxon>Maricaulis</taxon>
    </lineage>
</organism>
<gene>
    <name evidence="4" type="ORF">C7435_0261</name>
</gene>
<dbReference type="GO" id="GO:0004534">
    <property type="term" value="F:5'-3' RNA exonuclease activity"/>
    <property type="evidence" value="ECO:0007669"/>
    <property type="project" value="TreeGrafter"/>
</dbReference>
<evidence type="ECO:0000256" key="2">
    <source>
        <dbReference type="SAM" id="SignalP"/>
    </source>
</evidence>
<dbReference type="PANTHER" id="PTHR42924:SF3">
    <property type="entry name" value="POLYMERASE_HISTIDINOL PHOSPHATASE N-TERMINAL DOMAIN-CONTAINING PROTEIN"/>
    <property type="match status" value="1"/>
</dbReference>
<comment type="caution">
    <text evidence="4">The sequence shown here is derived from an EMBL/GenBank/DDBJ whole genome shotgun (WGS) entry which is preliminary data.</text>
</comment>
<dbReference type="Gene3D" id="3.20.20.140">
    <property type="entry name" value="Metal-dependent hydrolases"/>
    <property type="match status" value="1"/>
</dbReference>